<protein>
    <recommendedName>
        <fullName evidence="5">Tripartite tricarboxylate transporter substrate binding protein</fullName>
    </recommendedName>
</protein>
<dbReference type="Pfam" id="PF03401">
    <property type="entry name" value="TctC"/>
    <property type="match status" value="1"/>
</dbReference>
<dbReference type="SUPFAM" id="SSF53850">
    <property type="entry name" value="Periplasmic binding protein-like II"/>
    <property type="match status" value="1"/>
</dbReference>
<reference evidence="4" key="1">
    <citation type="submission" date="2018-05" db="EMBL/GenBank/DDBJ databases">
        <authorList>
            <person name="Du Z."/>
            <person name="Wang X."/>
        </authorList>
    </citation>
    <scope>NUCLEOTIDE SEQUENCE [LARGE SCALE GENOMIC DNA]</scope>
    <source>
        <strain evidence="4">CQN31</strain>
    </source>
</reference>
<evidence type="ECO:0000313" key="4">
    <source>
        <dbReference type="Proteomes" id="UP000245765"/>
    </source>
</evidence>
<dbReference type="Proteomes" id="UP000245765">
    <property type="component" value="Unassembled WGS sequence"/>
</dbReference>
<feature type="chain" id="PRO_5016241740" description="Tripartite tricarboxylate transporter substrate binding protein" evidence="2">
    <location>
        <begin position="29"/>
        <end position="328"/>
    </location>
</feature>
<dbReference type="Gene3D" id="3.40.190.10">
    <property type="entry name" value="Periplasmic binding protein-like II"/>
    <property type="match status" value="1"/>
</dbReference>
<gene>
    <name evidence="3" type="ORF">DFH01_00850</name>
</gene>
<dbReference type="PANTHER" id="PTHR42928">
    <property type="entry name" value="TRICARBOXYLATE-BINDING PROTEIN"/>
    <property type="match status" value="1"/>
</dbReference>
<evidence type="ECO:0000313" key="3">
    <source>
        <dbReference type="EMBL" id="PWS37897.1"/>
    </source>
</evidence>
<dbReference type="AlphaFoldDB" id="A0A317FIJ2"/>
<comment type="caution">
    <text evidence="3">The sequence shown here is derived from an EMBL/GenBank/DDBJ whole genome shotgun (WGS) entry which is preliminary data.</text>
</comment>
<comment type="similarity">
    <text evidence="1">Belongs to the UPF0065 (bug) family.</text>
</comment>
<dbReference type="InterPro" id="IPR005064">
    <property type="entry name" value="BUG"/>
</dbReference>
<evidence type="ECO:0008006" key="5">
    <source>
        <dbReference type="Google" id="ProtNLM"/>
    </source>
</evidence>
<evidence type="ECO:0000256" key="2">
    <source>
        <dbReference type="SAM" id="SignalP"/>
    </source>
</evidence>
<name>A0A317FIJ2_9PROT</name>
<dbReference type="CDD" id="cd07012">
    <property type="entry name" value="PBP2_Bug_TTT"/>
    <property type="match status" value="1"/>
</dbReference>
<dbReference type="RefSeq" id="WP_109868519.1">
    <property type="nucleotide sequence ID" value="NZ_QGNA01000001.1"/>
</dbReference>
<proteinExistence type="inferred from homology"/>
<dbReference type="OrthoDB" id="7375033at2"/>
<keyword evidence="2" id="KW-0732">Signal</keyword>
<accession>A0A317FIJ2</accession>
<organism evidence="3 4">
    <name type="scientific">Falsiroseomonas bella</name>
    <dbReference type="NCBI Taxonomy" id="2184016"/>
    <lineage>
        <taxon>Bacteria</taxon>
        <taxon>Pseudomonadati</taxon>
        <taxon>Pseudomonadota</taxon>
        <taxon>Alphaproteobacteria</taxon>
        <taxon>Acetobacterales</taxon>
        <taxon>Roseomonadaceae</taxon>
        <taxon>Falsiroseomonas</taxon>
    </lineage>
</organism>
<dbReference type="EMBL" id="QGNA01000001">
    <property type="protein sequence ID" value="PWS37897.1"/>
    <property type="molecule type" value="Genomic_DNA"/>
</dbReference>
<dbReference type="PANTHER" id="PTHR42928:SF5">
    <property type="entry name" value="BLR1237 PROTEIN"/>
    <property type="match status" value="1"/>
</dbReference>
<feature type="signal peptide" evidence="2">
    <location>
        <begin position="1"/>
        <end position="28"/>
    </location>
</feature>
<keyword evidence="4" id="KW-1185">Reference proteome</keyword>
<sequence length="328" mass="34295">MLSRVLGRLLAPACLALLAAFGTGHARAQGSWPDRPIRLIIPFGPGGVSDGIGRIGAEWLSRHIGQPVVVENRPGGGGAIGMEAALRSPADGYTLLHASASHVVVLPLMQRLPFDPQQDFAPISIIAGNSLVLGVSTSLGPKTLAEFRDYVAARPGQLDYASGGTGGLSHLGMAYLLKRMDLRMEHVPYRSGPLAMQDVMGGRIHVYLGNAVEMMPAREAGTLRTIAVTGAQRSALLPDVPTVAEQGYPGFQIGTWNGLAAPAGVPAEIRERIGAIMARACADDGVRTALLRLGTDPVCSTPQAMAEAMRAMTPVMRDAIALSGATVN</sequence>
<dbReference type="PIRSF" id="PIRSF017082">
    <property type="entry name" value="YflP"/>
    <property type="match status" value="1"/>
</dbReference>
<dbReference type="Gene3D" id="3.40.190.150">
    <property type="entry name" value="Bordetella uptake gene, domain 1"/>
    <property type="match status" value="1"/>
</dbReference>
<evidence type="ECO:0000256" key="1">
    <source>
        <dbReference type="ARBA" id="ARBA00006987"/>
    </source>
</evidence>
<dbReference type="InterPro" id="IPR042100">
    <property type="entry name" value="Bug_dom1"/>
</dbReference>